<dbReference type="AlphaFoldDB" id="A0A199UB47"/>
<dbReference type="EMBL" id="KV450598">
    <property type="protein sequence ID" value="OAY21894.1"/>
    <property type="molecule type" value="Genomic_DNA"/>
</dbReference>
<name>A0A199UB47_MANES</name>
<proteinExistence type="predicted"/>
<sequence>MPSLHFTVSQKKDKSFDPSPLQCFVDAIKIAELI</sequence>
<organism evidence="1">
    <name type="scientific">Manihot esculenta</name>
    <name type="common">Cassava</name>
    <name type="synonym">Jatropha manihot</name>
    <dbReference type="NCBI Taxonomy" id="3983"/>
    <lineage>
        <taxon>Eukaryota</taxon>
        <taxon>Viridiplantae</taxon>
        <taxon>Streptophyta</taxon>
        <taxon>Embryophyta</taxon>
        <taxon>Tracheophyta</taxon>
        <taxon>Spermatophyta</taxon>
        <taxon>Magnoliopsida</taxon>
        <taxon>eudicotyledons</taxon>
        <taxon>Gunneridae</taxon>
        <taxon>Pentapetalae</taxon>
        <taxon>rosids</taxon>
        <taxon>fabids</taxon>
        <taxon>Malpighiales</taxon>
        <taxon>Euphorbiaceae</taxon>
        <taxon>Crotonoideae</taxon>
        <taxon>Manihoteae</taxon>
        <taxon>Manihot</taxon>
    </lineage>
</organism>
<evidence type="ECO:0000313" key="1">
    <source>
        <dbReference type="EMBL" id="OAY21894.1"/>
    </source>
</evidence>
<protein>
    <submittedName>
        <fullName evidence="1">Uncharacterized protein</fullName>
    </submittedName>
</protein>
<gene>
    <name evidence="1" type="ORF">MANES_S047900</name>
</gene>
<accession>A0A199UB47</accession>
<reference evidence="1" key="1">
    <citation type="submission" date="2016-02" db="EMBL/GenBank/DDBJ databases">
        <title>WGS assembly of Manihot esculenta.</title>
        <authorList>
            <person name="Bredeson J.V."/>
            <person name="Prochnik S.E."/>
            <person name="Lyons J.B."/>
            <person name="Schmutz J."/>
            <person name="Grimwood J."/>
            <person name="Vrebalov J."/>
            <person name="Bart R.S."/>
            <person name="Amuge T."/>
            <person name="Ferguson M.E."/>
            <person name="Green R."/>
            <person name="Putnam N."/>
            <person name="Stites J."/>
            <person name="Rounsley S."/>
            <person name="Rokhsar D.S."/>
        </authorList>
    </citation>
    <scope>NUCLEOTIDE SEQUENCE [LARGE SCALE GENOMIC DNA]</scope>
    <source>
        <tissue evidence="1">Leaf</tissue>
    </source>
</reference>